<protein>
    <submittedName>
        <fullName evidence="10">ABC transporter, permease protein 2 (Cluster 5, nickel/peptides/opines)</fullName>
    </submittedName>
</protein>
<organism evidence="10">
    <name type="scientific">uncultured Acetobacteraceae bacterium</name>
    <dbReference type="NCBI Taxonomy" id="169975"/>
    <lineage>
        <taxon>Bacteria</taxon>
        <taxon>Pseudomonadati</taxon>
        <taxon>Pseudomonadota</taxon>
        <taxon>Alphaproteobacteria</taxon>
        <taxon>Acetobacterales</taxon>
        <taxon>Acetobacteraceae</taxon>
        <taxon>environmental samples</taxon>
    </lineage>
</organism>
<evidence type="ECO:0000256" key="4">
    <source>
        <dbReference type="ARBA" id="ARBA00022692"/>
    </source>
</evidence>
<dbReference type="AlphaFoldDB" id="A0A6J4JI25"/>
<evidence type="ECO:0000256" key="6">
    <source>
        <dbReference type="ARBA" id="ARBA00023136"/>
    </source>
</evidence>
<keyword evidence="2 7" id="KW-0813">Transport</keyword>
<evidence type="ECO:0000259" key="9">
    <source>
        <dbReference type="PROSITE" id="PS50928"/>
    </source>
</evidence>
<dbReference type="EMBL" id="CADCTL010000257">
    <property type="protein sequence ID" value="CAA9277698.1"/>
    <property type="molecule type" value="Genomic_DNA"/>
</dbReference>
<dbReference type="PANTHER" id="PTHR43386:SF6">
    <property type="entry name" value="ABC TRANSPORTER PERMEASE PROTEIN"/>
    <property type="match status" value="1"/>
</dbReference>
<feature type="region of interest" description="Disordered" evidence="8">
    <location>
        <begin position="1"/>
        <end position="28"/>
    </location>
</feature>
<evidence type="ECO:0000256" key="8">
    <source>
        <dbReference type="SAM" id="MobiDB-lite"/>
    </source>
</evidence>
<dbReference type="CDD" id="cd06261">
    <property type="entry name" value="TM_PBP2"/>
    <property type="match status" value="1"/>
</dbReference>
<comment type="similarity">
    <text evidence="7">Belongs to the binding-protein-dependent transport system permease family.</text>
</comment>
<sequence length="313" mass="33574">MSATALRLPDAPVPAPTPQSVAEAPPLPDVLPPVKPRRGFIGFLRRNPTIAIGAGLLLLMVFVAAFAPLLWTADPTSLAPARRTREPSAQYWFGTDMLGRDVYSRVLYGARVSLLVGFSVALLSSVIGLTIGLVSGFVRWADGIVMRIMDGLMSIPPILLAIAMMALTRASVQNVIIAITIAEVPRVSRLVRGVVLSLREQPYVDAAVASGTRTPRIILRHILPNTLAPITVQATYICASAMIVEAILSFIGAGTPPIIPSWGNIMAEGRALWQVKPYIVFFPAIFLSITVLAVNLLGDGLRDILDPRMAKSV</sequence>
<keyword evidence="6 7" id="KW-0472">Membrane</keyword>
<dbReference type="InterPro" id="IPR050366">
    <property type="entry name" value="BP-dependent_transpt_permease"/>
</dbReference>
<evidence type="ECO:0000256" key="7">
    <source>
        <dbReference type="RuleBase" id="RU363032"/>
    </source>
</evidence>
<proteinExistence type="inferred from homology"/>
<dbReference type="InterPro" id="IPR000515">
    <property type="entry name" value="MetI-like"/>
</dbReference>
<evidence type="ECO:0000256" key="3">
    <source>
        <dbReference type="ARBA" id="ARBA00022475"/>
    </source>
</evidence>
<evidence type="ECO:0000256" key="2">
    <source>
        <dbReference type="ARBA" id="ARBA00022448"/>
    </source>
</evidence>
<feature type="transmembrane region" description="Helical" evidence="7">
    <location>
        <begin position="279"/>
        <end position="298"/>
    </location>
</feature>
<keyword evidence="3" id="KW-1003">Cell membrane</keyword>
<accession>A0A6J4JI25</accession>
<gene>
    <name evidence="10" type="ORF">AVDCRST_MAG04-3506</name>
</gene>
<dbReference type="InterPro" id="IPR035906">
    <property type="entry name" value="MetI-like_sf"/>
</dbReference>
<reference evidence="10" key="1">
    <citation type="submission" date="2020-02" db="EMBL/GenBank/DDBJ databases">
        <authorList>
            <person name="Meier V. D."/>
        </authorList>
    </citation>
    <scope>NUCLEOTIDE SEQUENCE</scope>
    <source>
        <strain evidence="10">AVDCRST_MAG04</strain>
    </source>
</reference>
<dbReference type="Gene3D" id="1.10.3720.10">
    <property type="entry name" value="MetI-like"/>
    <property type="match status" value="1"/>
</dbReference>
<evidence type="ECO:0000313" key="10">
    <source>
        <dbReference type="EMBL" id="CAA9277698.1"/>
    </source>
</evidence>
<dbReference type="Pfam" id="PF00528">
    <property type="entry name" value="BPD_transp_1"/>
    <property type="match status" value="1"/>
</dbReference>
<feature type="transmembrane region" description="Helical" evidence="7">
    <location>
        <begin position="114"/>
        <end position="138"/>
    </location>
</feature>
<dbReference type="PANTHER" id="PTHR43386">
    <property type="entry name" value="OLIGOPEPTIDE TRANSPORT SYSTEM PERMEASE PROTEIN APPC"/>
    <property type="match status" value="1"/>
</dbReference>
<evidence type="ECO:0000256" key="1">
    <source>
        <dbReference type="ARBA" id="ARBA00004651"/>
    </source>
</evidence>
<comment type="subcellular location">
    <subcellularLocation>
        <location evidence="1 7">Cell membrane</location>
        <topology evidence="1 7">Multi-pass membrane protein</topology>
    </subcellularLocation>
</comment>
<dbReference type="PROSITE" id="PS50928">
    <property type="entry name" value="ABC_TM1"/>
    <property type="match status" value="1"/>
</dbReference>
<name>A0A6J4JI25_9PROT</name>
<dbReference type="Pfam" id="PF12911">
    <property type="entry name" value="OppC_N"/>
    <property type="match status" value="1"/>
</dbReference>
<feature type="transmembrane region" description="Helical" evidence="7">
    <location>
        <begin position="50"/>
        <end position="73"/>
    </location>
</feature>
<dbReference type="InterPro" id="IPR025966">
    <property type="entry name" value="OppC_N"/>
</dbReference>
<dbReference type="GO" id="GO:0005886">
    <property type="term" value="C:plasma membrane"/>
    <property type="evidence" value="ECO:0007669"/>
    <property type="project" value="UniProtKB-SubCell"/>
</dbReference>
<keyword evidence="4 7" id="KW-0812">Transmembrane</keyword>
<dbReference type="SUPFAM" id="SSF161098">
    <property type="entry name" value="MetI-like"/>
    <property type="match status" value="1"/>
</dbReference>
<dbReference type="GO" id="GO:0055085">
    <property type="term" value="P:transmembrane transport"/>
    <property type="evidence" value="ECO:0007669"/>
    <property type="project" value="InterPro"/>
</dbReference>
<keyword evidence="5 7" id="KW-1133">Transmembrane helix</keyword>
<evidence type="ECO:0000256" key="5">
    <source>
        <dbReference type="ARBA" id="ARBA00022989"/>
    </source>
</evidence>
<feature type="transmembrane region" description="Helical" evidence="7">
    <location>
        <begin position="236"/>
        <end position="259"/>
    </location>
</feature>
<feature type="domain" description="ABC transmembrane type-1" evidence="9">
    <location>
        <begin position="114"/>
        <end position="298"/>
    </location>
</feature>